<name>A0ABV4WGX6_9CYAN</name>
<keyword evidence="1" id="KW-0472">Membrane</keyword>
<keyword evidence="1" id="KW-1133">Transmembrane helix</keyword>
<dbReference type="RefSeq" id="WP_413276761.1">
    <property type="nucleotide sequence ID" value="NZ_JBHFNT010000061.1"/>
</dbReference>
<evidence type="ECO:0000256" key="1">
    <source>
        <dbReference type="SAM" id="Phobius"/>
    </source>
</evidence>
<dbReference type="Proteomes" id="UP001576780">
    <property type="component" value="Unassembled WGS sequence"/>
</dbReference>
<gene>
    <name evidence="2" type="ORF">ACE1CA_07300</name>
</gene>
<comment type="caution">
    <text evidence="2">The sequence shown here is derived from an EMBL/GenBank/DDBJ whole genome shotgun (WGS) entry which is preliminary data.</text>
</comment>
<keyword evidence="3" id="KW-1185">Reference proteome</keyword>
<dbReference type="EMBL" id="JBHFNT010000061">
    <property type="protein sequence ID" value="MFB2834324.1"/>
    <property type="molecule type" value="Genomic_DNA"/>
</dbReference>
<reference evidence="2 3" key="1">
    <citation type="submission" date="2024-09" db="EMBL/GenBank/DDBJ databases">
        <title>Floridaenema gen nov. (Aerosakkonemataceae, Aerosakkonematales ord. nov., Cyanobacteria) from benthic tropical and subtropical fresh waters, with the description of four new species.</title>
        <authorList>
            <person name="Moretto J.A."/>
            <person name="Berthold D.E."/>
            <person name="Lefler F.W."/>
            <person name="Huang I.-S."/>
            <person name="Laughinghouse H. IV."/>
        </authorList>
    </citation>
    <scope>NUCLEOTIDE SEQUENCE [LARGE SCALE GENOMIC DNA]</scope>
    <source>
        <strain evidence="2 3">BLCC-F167</strain>
    </source>
</reference>
<accession>A0ABV4WGX6</accession>
<protein>
    <submittedName>
        <fullName evidence="2">Uncharacterized protein</fullName>
    </submittedName>
</protein>
<sequence>MALSDYEKQLIIDELDLLEAATRALVLASLDAFADWLAGVLYAIYLKVKDALIRLWNWLRSKF</sequence>
<organism evidence="2 3">
    <name type="scientific">Floridaenema evergladense BLCC-F167</name>
    <dbReference type="NCBI Taxonomy" id="3153639"/>
    <lineage>
        <taxon>Bacteria</taxon>
        <taxon>Bacillati</taxon>
        <taxon>Cyanobacteriota</taxon>
        <taxon>Cyanophyceae</taxon>
        <taxon>Oscillatoriophycideae</taxon>
        <taxon>Aerosakkonematales</taxon>
        <taxon>Aerosakkonemataceae</taxon>
        <taxon>Floridanema</taxon>
        <taxon>Floridanema evergladense</taxon>
    </lineage>
</organism>
<keyword evidence="1" id="KW-0812">Transmembrane</keyword>
<evidence type="ECO:0000313" key="2">
    <source>
        <dbReference type="EMBL" id="MFB2834324.1"/>
    </source>
</evidence>
<feature type="transmembrane region" description="Helical" evidence="1">
    <location>
        <begin position="20"/>
        <end position="45"/>
    </location>
</feature>
<evidence type="ECO:0000313" key="3">
    <source>
        <dbReference type="Proteomes" id="UP001576780"/>
    </source>
</evidence>
<proteinExistence type="predicted"/>